<dbReference type="AlphaFoldDB" id="A0A4S4AVI3"/>
<dbReference type="InterPro" id="IPR048933">
    <property type="entry name" value="B_lactamase-like_C"/>
</dbReference>
<dbReference type="Pfam" id="PF21221">
    <property type="entry name" value="B_lactamase-like_C"/>
    <property type="match status" value="1"/>
</dbReference>
<name>A0A4S4AVI3_9RHOO</name>
<sequence>MNPNPSPASTAEAKLTTPWTQAPAGGQRFAVADGVYWVRMPLPFVLDHVNLWLLDDGDTLAAVDTGYALDEVRAHWQALLGEDGRALRRLVLTHCHPDHLGLAAWLAEQHGARVHMTQGEFLGAQAIWHQLPGHRVEDMVAQFRTHGLDETRLDALAERGNAYRRGVPALPTTYRRLIDGDRLRIGAHEWEVITGYGHAPEHASLYCAALGVLISGDMLLPRISTNVSVYAATPDDDPLGRFLDSLQRIINLPVNTLVLPSHGRPFRGIRTRIDQLVEHHRARCAELLAACETPRSAGELLNTLFPRELDTHQVMFAMGEAIAHLNHLAARGALRGQAGSDGIIRFARRIL</sequence>
<dbReference type="PANTHER" id="PTHR23131:SF4">
    <property type="entry name" value="METALLO-BETA-LACTAMASE SUPERFAMILY POTEIN"/>
    <property type="match status" value="1"/>
</dbReference>
<dbReference type="SUPFAM" id="SSF56281">
    <property type="entry name" value="Metallo-hydrolase/oxidoreductase"/>
    <property type="match status" value="1"/>
</dbReference>
<keyword evidence="2" id="KW-0378">Hydrolase</keyword>
<proteinExistence type="predicted"/>
<dbReference type="InterPro" id="IPR050662">
    <property type="entry name" value="Sec-metab_biosynth-thioest"/>
</dbReference>
<dbReference type="PANTHER" id="PTHR23131">
    <property type="entry name" value="ENDORIBONUCLEASE LACTB2"/>
    <property type="match status" value="1"/>
</dbReference>
<dbReference type="OrthoDB" id="2971563at2"/>
<dbReference type="InterPro" id="IPR036866">
    <property type="entry name" value="RibonucZ/Hydroxyglut_hydro"/>
</dbReference>
<dbReference type="EMBL" id="SSOC01000005">
    <property type="protein sequence ID" value="THF64037.1"/>
    <property type="molecule type" value="Genomic_DNA"/>
</dbReference>
<evidence type="ECO:0000313" key="3">
    <source>
        <dbReference type="Proteomes" id="UP000308430"/>
    </source>
</evidence>
<dbReference type="GO" id="GO:0016787">
    <property type="term" value="F:hydrolase activity"/>
    <property type="evidence" value="ECO:0007669"/>
    <property type="project" value="UniProtKB-KW"/>
</dbReference>
<keyword evidence="3" id="KW-1185">Reference proteome</keyword>
<dbReference type="Proteomes" id="UP000308430">
    <property type="component" value="Unassembled WGS sequence"/>
</dbReference>
<dbReference type="InterPro" id="IPR001279">
    <property type="entry name" value="Metallo-B-lactamas"/>
</dbReference>
<reference evidence="2" key="1">
    <citation type="submission" date="2019-04" db="EMBL/GenBank/DDBJ databases">
        <title>Azoarcus nasutitermitis sp. nov. isolated from termite nest.</title>
        <authorList>
            <person name="Lin S.-Y."/>
            <person name="Hameed A."/>
            <person name="Hsu Y.-H."/>
            <person name="Young C.-C."/>
        </authorList>
    </citation>
    <scope>NUCLEOTIDE SEQUENCE [LARGE SCALE GENOMIC DNA]</scope>
    <source>
        <strain evidence="2">CC-YHH838</strain>
    </source>
</reference>
<gene>
    <name evidence="2" type="ORF">E6C76_15850</name>
</gene>
<dbReference type="InterPro" id="IPR036388">
    <property type="entry name" value="WH-like_DNA-bd_sf"/>
</dbReference>
<dbReference type="Pfam" id="PF00753">
    <property type="entry name" value="Lactamase_B"/>
    <property type="match status" value="1"/>
</dbReference>
<dbReference type="Gene3D" id="3.60.15.10">
    <property type="entry name" value="Ribonuclease Z/Hydroxyacylglutathione hydrolase-like"/>
    <property type="match status" value="1"/>
</dbReference>
<dbReference type="Gene3D" id="1.10.10.10">
    <property type="entry name" value="Winged helix-like DNA-binding domain superfamily/Winged helix DNA-binding domain"/>
    <property type="match status" value="1"/>
</dbReference>
<protein>
    <submittedName>
        <fullName evidence="2">MBL fold metallo-hydrolase</fullName>
    </submittedName>
</protein>
<comment type="caution">
    <text evidence="2">The sequence shown here is derived from an EMBL/GenBank/DDBJ whole genome shotgun (WGS) entry which is preliminary data.</text>
</comment>
<accession>A0A4S4AVI3</accession>
<dbReference type="RefSeq" id="WP_136349193.1">
    <property type="nucleotide sequence ID" value="NZ_SSOC01000005.1"/>
</dbReference>
<organism evidence="2 3">
    <name type="scientific">Pseudothauera nasutitermitis</name>
    <dbReference type="NCBI Taxonomy" id="2565930"/>
    <lineage>
        <taxon>Bacteria</taxon>
        <taxon>Pseudomonadati</taxon>
        <taxon>Pseudomonadota</taxon>
        <taxon>Betaproteobacteria</taxon>
        <taxon>Rhodocyclales</taxon>
        <taxon>Zoogloeaceae</taxon>
        <taxon>Pseudothauera</taxon>
    </lineage>
</organism>
<dbReference type="SMART" id="SM00849">
    <property type="entry name" value="Lactamase_B"/>
    <property type="match status" value="1"/>
</dbReference>
<evidence type="ECO:0000259" key="1">
    <source>
        <dbReference type="SMART" id="SM00849"/>
    </source>
</evidence>
<feature type="domain" description="Metallo-beta-lactamase" evidence="1">
    <location>
        <begin position="48"/>
        <end position="262"/>
    </location>
</feature>
<evidence type="ECO:0000313" key="2">
    <source>
        <dbReference type="EMBL" id="THF64037.1"/>
    </source>
</evidence>